<dbReference type="SUPFAM" id="SSF49447">
    <property type="entry name" value="Second domain of Mu2 adaptin subunit (ap50) of ap2 adaptor"/>
    <property type="match status" value="1"/>
</dbReference>
<evidence type="ECO:0000256" key="3">
    <source>
        <dbReference type="ARBA" id="ARBA00022927"/>
    </source>
</evidence>
<dbReference type="GO" id="GO:0006886">
    <property type="term" value="P:intracellular protein transport"/>
    <property type="evidence" value="ECO:0007669"/>
    <property type="project" value="InterPro"/>
</dbReference>
<gene>
    <name evidence="6" type="ORF">HPP92_024258</name>
</gene>
<dbReference type="Gene3D" id="2.60.40.1170">
    <property type="entry name" value="Mu homology domain, subdomain B"/>
    <property type="match status" value="1"/>
</dbReference>
<accession>A0A835PM20</accession>
<dbReference type="AlphaFoldDB" id="A0A835PM20"/>
<dbReference type="InterPro" id="IPR001392">
    <property type="entry name" value="Clathrin_mu"/>
</dbReference>
<evidence type="ECO:0000256" key="4">
    <source>
        <dbReference type="ARBA" id="ARBA00023136"/>
    </source>
</evidence>
<dbReference type="GO" id="GO:0012505">
    <property type="term" value="C:endomembrane system"/>
    <property type="evidence" value="ECO:0007669"/>
    <property type="project" value="UniProtKB-SubCell"/>
</dbReference>
<dbReference type="InterPro" id="IPR036168">
    <property type="entry name" value="AP2_Mu_C_sf"/>
</dbReference>
<proteinExistence type="predicted"/>
<dbReference type="InterPro" id="IPR050431">
    <property type="entry name" value="Adaptor_comp_med_subunit"/>
</dbReference>
<comment type="subcellular location">
    <subcellularLocation>
        <location evidence="1">Endomembrane system</location>
    </subcellularLocation>
</comment>
<sequence>MVLRVQSHLVNVLSSTTIFNMKDIFMKRFQGFFWRLKVEQQRERLYRPDDIKFHHTATNVEIELPVPADATNPSIRTSMGSAAYAPENDALVWKIKSFPGGKEYMLRAEFSLPSITAEEAAPEKKGPIRVKFEIPYFTVSGIQVRYLKIIEKSGYQALPWVRYITMAGEYELRLI</sequence>
<dbReference type="PANTHER" id="PTHR10529">
    <property type="entry name" value="AP COMPLEX SUBUNIT MU"/>
    <property type="match status" value="1"/>
</dbReference>
<keyword evidence="4" id="KW-0472">Membrane</keyword>
<dbReference type="InterPro" id="IPR028565">
    <property type="entry name" value="MHD"/>
</dbReference>
<dbReference type="PROSITE" id="PS51072">
    <property type="entry name" value="MHD"/>
    <property type="match status" value="1"/>
</dbReference>
<dbReference type="PRINTS" id="PR00314">
    <property type="entry name" value="CLATHRINADPT"/>
</dbReference>
<dbReference type="GO" id="GO:0030131">
    <property type="term" value="C:clathrin adaptor complex"/>
    <property type="evidence" value="ECO:0007669"/>
    <property type="project" value="InterPro"/>
</dbReference>
<reference evidence="6 7" key="1">
    <citation type="journal article" date="2020" name="Nat. Food">
        <title>A phased Vanilla planifolia genome enables genetic improvement of flavour and production.</title>
        <authorList>
            <person name="Hasing T."/>
            <person name="Tang H."/>
            <person name="Brym M."/>
            <person name="Khazi F."/>
            <person name="Huang T."/>
            <person name="Chambers A.H."/>
        </authorList>
    </citation>
    <scope>NUCLEOTIDE SEQUENCE [LARGE SCALE GENOMIC DNA]</scope>
    <source>
        <tissue evidence="6">Leaf</tissue>
    </source>
</reference>
<name>A0A835PM20_VANPL</name>
<dbReference type="Proteomes" id="UP000639772">
    <property type="component" value="Chromosome 13"/>
</dbReference>
<dbReference type="Pfam" id="PF00928">
    <property type="entry name" value="Adap_comp_sub"/>
    <property type="match status" value="1"/>
</dbReference>
<evidence type="ECO:0000259" key="5">
    <source>
        <dbReference type="PROSITE" id="PS51072"/>
    </source>
</evidence>
<comment type="caution">
    <text evidence="6">The sequence shown here is derived from an EMBL/GenBank/DDBJ whole genome shotgun (WGS) entry which is preliminary data.</text>
</comment>
<organism evidence="6 7">
    <name type="scientific">Vanilla planifolia</name>
    <name type="common">Vanilla</name>
    <dbReference type="NCBI Taxonomy" id="51239"/>
    <lineage>
        <taxon>Eukaryota</taxon>
        <taxon>Viridiplantae</taxon>
        <taxon>Streptophyta</taxon>
        <taxon>Embryophyta</taxon>
        <taxon>Tracheophyta</taxon>
        <taxon>Spermatophyta</taxon>
        <taxon>Magnoliopsida</taxon>
        <taxon>Liliopsida</taxon>
        <taxon>Asparagales</taxon>
        <taxon>Orchidaceae</taxon>
        <taxon>Vanilloideae</taxon>
        <taxon>Vanilleae</taxon>
        <taxon>Vanilla</taxon>
    </lineage>
</organism>
<evidence type="ECO:0000313" key="7">
    <source>
        <dbReference type="Proteomes" id="UP000639772"/>
    </source>
</evidence>
<keyword evidence="3" id="KW-0653">Protein transport</keyword>
<evidence type="ECO:0000256" key="1">
    <source>
        <dbReference type="ARBA" id="ARBA00004308"/>
    </source>
</evidence>
<feature type="domain" description="MHD" evidence="5">
    <location>
        <begin position="1"/>
        <end position="173"/>
    </location>
</feature>
<evidence type="ECO:0000313" key="6">
    <source>
        <dbReference type="EMBL" id="KAG0456470.1"/>
    </source>
</evidence>
<dbReference type="EMBL" id="JADCNM010000013">
    <property type="protein sequence ID" value="KAG0456470.1"/>
    <property type="molecule type" value="Genomic_DNA"/>
</dbReference>
<evidence type="ECO:0000256" key="2">
    <source>
        <dbReference type="ARBA" id="ARBA00022448"/>
    </source>
</evidence>
<dbReference type="GO" id="GO:0016192">
    <property type="term" value="P:vesicle-mediated transport"/>
    <property type="evidence" value="ECO:0007669"/>
    <property type="project" value="InterPro"/>
</dbReference>
<keyword evidence="2" id="KW-0813">Transport</keyword>
<protein>
    <recommendedName>
        <fullName evidence="5">MHD domain-containing protein</fullName>
    </recommendedName>
</protein>
<dbReference type="OrthoDB" id="1871687at2759"/>